<evidence type="ECO:0000313" key="3">
    <source>
        <dbReference type="EMBL" id="KAL2043323.1"/>
    </source>
</evidence>
<reference evidence="3 4" key="1">
    <citation type="submission" date="2024-09" db="EMBL/GenBank/DDBJ databases">
        <title>Rethinking Asexuality: The Enigmatic Case of Functional Sexual Genes in Lepraria (Stereocaulaceae).</title>
        <authorList>
            <person name="Doellman M."/>
            <person name="Sun Y."/>
            <person name="Barcenas-Pena A."/>
            <person name="Lumbsch H.T."/>
            <person name="Grewe F."/>
        </authorList>
    </citation>
    <scope>NUCLEOTIDE SEQUENCE [LARGE SCALE GENOMIC DNA]</scope>
    <source>
        <strain evidence="3 4">Mercado 3170</strain>
    </source>
</reference>
<evidence type="ECO:0000313" key="4">
    <source>
        <dbReference type="Proteomes" id="UP001590950"/>
    </source>
</evidence>
<protein>
    <submittedName>
        <fullName evidence="3">Uncharacterized protein</fullName>
    </submittedName>
</protein>
<proteinExistence type="predicted"/>
<feature type="compositionally biased region" description="Polar residues" evidence="1">
    <location>
        <begin position="397"/>
        <end position="420"/>
    </location>
</feature>
<dbReference type="EMBL" id="JBEFKJ010000011">
    <property type="protein sequence ID" value="KAL2043323.1"/>
    <property type="molecule type" value="Genomic_DNA"/>
</dbReference>
<evidence type="ECO:0000256" key="2">
    <source>
        <dbReference type="SAM" id="SignalP"/>
    </source>
</evidence>
<name>A0ABR4AE20_9LECA</name>
<comment type="caution">
    <text evidence="3">The sequence shown here is derived from an EMBL/GenBank/DDBJ whole genome shotgun (WGS) entry which is preliminary data.</text>
</comment>
<keyword evidence="2" id="KW-0732">Signal</keyword>
<accession>A0ABR4AE20</accession>
<organism evidence="3 4">
    <name type="scientific">Stereocaulon virgatum</name>
    <dbReference type="NCBI Taxonomy" id="373712"/>
    <lineage>
        <taxon>Eukaryota</taxon>
        <taxon>Fungi</taxon>
        <taxon>Dikarya</taxon>
        <taxon>Ascomycota</taxon>
        <taxon>Pezizomycotina</taxon>
        <taxon>Lecanoromycetes</taxon>
        <taxon>OSLEUM clade</taxon>
        <taxon>Lecanoromycetidae</taxon>
        <taxon>Lecanorales</taxon>
        <taxon>Lecanorineae</taxon>
        <taxon>Stereocaulaceae</taxon>
        <taxon>Stereocaulon</taxon>
    </lineage>
</organism>
<feature type="compositionally biased region" description="Polar residues" evidence="1">
    <location>
        <begin position="361"/>
        <end position="383"/>
    </location>
</feature>
<sequence length="420" mass="46001">MITIIPGAKILRVSFSIAAVVIATANSLSATSNDPSISQQLASRKQSPDCGKCLPAETAAKKVEVNIENCESFSDDVRTRIAQARDVAMGAYTDSQLGVNSPHGFRAMFKNNSVMPEAILQAISVFRPLPGLKPHPTTSLEPRFACVTPDMAEKYGYLHLGYEPFDICNTKVTLTPQQDLQFDRQYEQDFLFNVTQETIFPTAFYAAGTAYIFLCPIYQSQSSSPSTNYCPSVDVEGPNVFLGSQNLFSRRYQLYTLINQLARFYLGESALSGNTTPLEHFDWNACVFDLGEDSGRNPTNMELYVALVAQQCTQAPEVRVKLSNGSYSDSQFLTRPRQKSNPINESSSLPPLSTPNPTEPATFSSSEAQFPNGRPGTTVSTSRRVGASDSLYGQGRPGTTVSTSRRARASNSLYGQDQPY</sequence>
<feature type="compositionally biased region" description="Polar residues" evidence="1">
    <location>
        <begin position="327"/>
        <end position="343"/>
    </location>
</feature>
<dbReference type="Proteomes" id="UP001590950">
    <property type="component" value="Unassembled WGS sequence"/>
</dbReference>
<feature type="region of interest" description="Disordered" evidence="1">
    <location>
        <begin position="327"/>
        <end position="420"/>
    </location>
</feature>
<gene>
    <name evidence="3" type="ORF">N7G274_003629</name>
</gene>
<evidence type="ECO:0000256" key="1">
    <source>
        <dbReference type="SAM" id="MobiDB-lite"/>
    </source>
</evidence>
<feature type="signal peptide" evidence="2">
    <location>
        <begin position="1"/>
        <end position="30"/>
    </location>
</feature>
<feature type="chain" id="PRO_5045087964" evidence="2">
    <location>
        <begin position="31"/>
        <end position="420"/>
    </location>
</feature>
<keyword evidence="4" id="KW-1185">Reference proteome</keyword>